<dbReference type="AlphaFoldDB" id="A0A0G4HLH9"/>
<protein>
    <recommendedName>
        <fullName evidence="3">TauD/TfdA-like domain-containing protein</fullName>
    </recommendedName>
</protein>
<organism evidence="4">
    <name type="scientific">Chromera velia CCMP2878</name>
    <dbReference type="NCBI Taxonomy" id="1169474"/>
    <lineage>
        <taxon>Eukaryota</taxon>
        <taxon>Sar</taxon>
        <taxon>Alveolata</taxon>
        <taxon>Colpodellida</taxon>
        <taxon>Chromeraceae</taxon>
        <taxon>Chromera</taxon>
    </lineage>
</organism>
<dbReference type="InterPro" id="IPR003819">
    <property type="entry name" value="TauD/TfdA-like"/>
</dbReference>
<feature type="region of interest" description="Disordered" evidence="2">
    <location>
        <begin position="440"/>
        <end position="515"/>
    </location>
</feature>
<reference evidence="4" key="1">
    <citation type="submission" date="2014-11" db="EMBL/GenBank/DDBJ databases">
        <authorList>
            <person name="Otto D Thomas"/>
            <person name="Naeem Raeece"/>
        </authorList>
    </citation>
    <scope>NUCLEOTIDE SEQUENCE</scope>
</reference>
<proteinExistence type="predicted"/>
<dbReference type="GO" id="GO:0016491">
    <property type="term" value="F:oxidoreductase activity"/>
    <property type="evidence" value="ECO:0007669"/>
    <property type="project" value="UniProtKB-KW"/>
</dbReference>
<name>A0A0G4HLH9_9ALVE</name>
<gene>
    <name evidence="4" type="ORF">Cvel_28732</name>
</gene>
<dbReference type="PhylomeDB" id="A0A0G4HLH9"/>
<dbReference type="EMBL" id="CDMZ01003055">
    <property type="protein sequence ID" value="CEM44946.1"/>
    <property type="molecule type" value="Genomic_DNA"/>
</dbReference>
<dbReference type="SUPFAM" id="SSF51197">
    <property type="entry name" value="Clavaminate synthase-like"/>
    <property type="match status" value="1"/>
</dbReference>
<dbReference type="InterPro" id="IPR042098">
    <property type="entry name" value="TauD-like_sf"/>
</dbReference>
<evidence type="ECO:0000259" key="3">
    <source>
        <dbReference type="Pfam" id="PF02668"/>
    </source>
</evidence>
<evidence type="ECO:0000313" key="4">
    <source>
        <dbReference type="EMBL" id="CEM44946.1"/>
    </source>
</evidence>
<accession>A0A0G4HLH9</accession>
<dbReference type="Pfam" id="PF02668">
    <property type="entry name" value="TauD"/>
    <property type="match status" value="1"/>
</dbReference>
<evidence type="ECO:0000256" key="2">
    <source>
        <dbReference type="SAM" id="MobiDB-lite"/>
    </source>
</evidence>
<dbReference type="Gene3D" id="3.60.130.10">
    <property type="entry name" value="Clavaminate synthase-like"/>
    <property type="match status" value="1"/>
</dbReference>
<keyword evidence="1" id="KW-0560">Oxidoreductase</keyword>
<dbReference type="VEuPathDB" id="CryptoDB:Cvel_28732"/>
<sequence>MSTPKICGAAFWSVFFAFPVIFCNLAPLVASSGIEYLPFTYTGPVVQNITREESLSLSLFEKIGTEGLSDEVKQALERLLNGDTSVVVLRGPGHLEDVPPTPVSAHDSWEHIGPMKLFASVASIAQFFGSPLAYSIFGRNVTFLRHVHPLTHDKDSFMNDDPLGIHTDFVCFPMIPQFAIYAMLRPDSEGSPDSAGFFVSPLDSALSHLRTSLGEERFQTVLDELMEPHWDVTSCKRATWRSHVGFDKSSVVRSGPRPVVFRFPTGSQAQEREGRAGMLPSELEQGQNGTRPVGWAHGETLRSGRCSLEAASDSCRRSERLHFVLGLEVVNVKLRSTNSQDSYDLLRQALNDSRVGMHMRAGDIVVVDNTRAAHGREPFESPKRLDGSDRWLYRAFANDRERFYSYLEEMVDVPARSFMRGDGSIEVDQAAFVDLVRQRRSLRRPPVPPSFGGGATRAKGPKKSEREAKRSRRQQKRSREQQRKNGAWGNHAASPSSRPGRPKETEGRRKKAVGTMETELFTDALEPVPGVCSRQTVGGDCLAALEI</sequence>
<feature type="domain" description="TauD/TfdA-like" evidence="3">
    <location>
        <begin position="162"/>
        <end position="395"/>
    </location>
</feature>
<evidence type="ECO:0000256" key="1">
    <source>
        <dbReference type="ARBA" id="ARBA00023002"/>
    </source>
</evidence>